<dbReference type="Proteomes" id="UP000037558">
    <property type="component" value="Unassembled WGS sequence"/>
</dbReference>
<protein>
    <submittedName>
        <fullName evidence="2">Uncharacterized protein</fullName>
    </submittedName>
</protein>
<sequence length="121" mass="13888">MTAAMLFRFANDINFAFFFAASVMMLVMAVVMMMRMLVIKKSLCWDTFGFNRIFSIHFNFIIIAAYAFTAMWLLVYKEVLTRVTVFFFVTLIARMALACAATLVFLMMVPHIISTFLSSSI</sequence>
<evidence type="ECO:0000256" key="1">
    <source>
        <dbReference type="SAM" id="Phobius"/>
    </source>
</evidence>
<proteinExistence type="predicted"/>
<comment type="caution">
    <text evidence="2">The sequence shown here is derived from an EMBL/GenBank/DDBJ whole genome shotgun (WGS) entry which is preliminary data.</text>
</comment>
<feature type="transmembrane region" description="Helical" evidence="1">
    <location>
        <begin position="85"/>
        <end position="109"/>
    </location>
</feature>
<keyword evidence="1" id="KW-0472">Membrane</keyword>
<dbReference type="EMBL" id="LILC01000021">
    <property type="protein sequence ID" value="KOO43486.1"/>
    <property type="molecule type" value="Genomic_DNA"/>
</dbReference>
<evidence type="ECO:0000313" key="3">
    <source>
        <dbReference type="Proteomes" id="UP000037558"/>
    </source>
</evidence>
<organism evidence="2 3">
    <name type="scientific">Priestia koreensis</name>
    <dbReference type="NCBI Taxonomy" id="284581"/>
    <lineage>
        <taxon>Bacteria</taxon>
        <taxon>Bacillati</taxon>
        <taxon>Bacillota</taxon>
        <taxon>Bacilli</taxon>
        <taxon>Bacillales</taxon>
        <taxon>Bacillaceae</taxon>
        <taxon>Priestia</taxon>
    </lineage>
</organism>
<keyword evidence="3" id="KW-1185">Reference proteome</keyword>
<gene>
    <name evidence="2" type="ORF">AMD01_15820</name>
</gene>
<keyword evidence="1" id="KW-0812">Transmembrane</keyword>
<dbReference type="STRING" id="284581.AMD01_15820"/>
<feature type="transmembrane region" description="Helical" evidence="1">
    <location>
        <begin position="15"/>
        <end position="38"/>
    </location>
</feature>
<accession>A0A0M0KXE5</accession>
<reference evidence="3" key="1">
    <citation type="submission" date="2015-08" db="EMBL/GenBank/DDBJ databases">
        <title>Fjat-14210 dsm16467.</title>
        <authorList>
            <person name="Liu B."/>
            <person name="Wang J."/>
            <person name="Zhu Y."/>
            <person name="Liu G."/>
            <person name="Chen Q."/>
            <person name="Chen Z."/>
            <person name="Lan J."/>
            <person name="Che J."/>
            <person name="Ge C."/>
            <person name="Shi H."/>
            <person name="Pan Z."/>
            <person name="Liu X."/>
        </authorList>
    </citation>
    <scope>NUCLEOTIDE SEQUENCE [LARGE SCALE GENOMIC DNA]</scope>
    <source>
        <strain evidence="3">DSM 16467</strain>
    </source>
</reference>
<feature type="transmembrane region" description="Helical" evidence="1">
    <location>
        <begin position="50"/>
        <end position="73"/>
    </location>
</feature>
<name>A0A0M0KXE5_9BACI</name>
<evidence type="ECO:0000313" key="2">
    <source>
        <dbReference type="EMBL" id="KOO43486.1"/>
    </source>
</evidence>
<dbReference type="AlphaFoldDB" id="A0A0M0KXE5"/>
<keyword evidence="1" id="KW-1133">Transmembrane helix</keyword>